<dbReference type="Proteomes" id="UP001241605">
    <property type="component" value="Chromosome"/>
</dbReference>
<reference evidence="2 3" key="1">
    <citation type="submission" date="2023-05" db="EMBL/GenBank/DDBJ databases">
        <title>YMD87, complete Genome.</title>
        <authorList>
            <person name="Zhang J."/>
            <person name="Xu X."/>
        </authorList>
    </citation>
    <scope>NUCLEOTIDE SEQUENCE [LARGE SCALE GENOMIC DNA]</scope>
    <source>
        <strain evidence="2 3">YMD87</strain>
    </source>
</reference>
<feature type="transmembrane region" description="Helical" evidence="1">
    <location>
        <begin position="68"/>
        <end position="87"/>
    </location>
</feature>
<protein>
    <recommendedName>
        <fullName evidence="4">DUF1772 domain-containing protein</fullName>
    </recommendedName>
</protein>
<gene>
    <name evidence="2" type="ORF">QF118_17905</name>
</gene>
<keyword evidence="1" id="KW-1133">Transmembrane helix</keyword>
<organism evidence="2 3">
    <name type="scientific">Tropicibacter oceani</name>
    <dbReference type="NCBI Taxonomy" id="3058420"/>
    <lineage>
        <taxon>Bacteria</taxon>
        <taxon>Pseudomonadati</taxon>
        <taxon>Pseudomonadota</taxon>
        <taxon>Alphaproteobacteria</taxon>
        <taxon>Rhodobacterales</taxon>
        <taxon>Roseobacteraceae</taxon>
        <taxon>Tropicibacter</taxon>
    </lineage>
</organism>
<keyword evidence="1" id="KW-0812">Transmembrane</keyword>
<dbReference type="RefSeq" id="WP_282300397.1">
    <property type="nucleotide sequence ID" value="NZ_CP124616.1"/>
</dbReference>
<keyword evidence="1" id="KW-0472">Membrane</keyword>
<evidence type="ECO:0008006" key="4">
    <source>
        <dbReference type="Google" id="ProtNLM"/>
    </source>
</evidence>
<evidence type="ECO:0000256" key="1">
    <source>
        <dbReference type="SAM" id="Phobius"/>
    </source>
</evidence>
<evidence type="ECO:0000313" key="2">
    <source>
        <dbReference type="EMBL" id="WGW03767.1"/>
    </source>
</evidence>
<keyword evidence="3" id="KW-1185">Reference proteome</keyword>
<name>A0ABY8QHY0_9RHOB</name>
<sequence length="92" mass="10042">MGRLLLPMSMLSLLSIGAIFGFFYAWACSTMWGLDAIDPEDVAVPADSEAARTVWQAYSPQWQFWNTLGMNASGAALILTGLAVHFLNSERA</sequence>
<accession>A0ABY8QHY0</accession>
<proteinExistence type="predicted"/>
<dbReference type="EMBL" id="CP124616">
    <property type="protein sequence ID" value="WGW03767.1"/>
    <property type="molecule type" value="Genomic_DNA"/>
</dbReference>
<evidence type="ECO:0000313" key="3">
    <source>
        <dbReference type="Proteomes" id="UP001241605"/>
    </source>
</evidence>